<evidence type="ECO:0000313" key="1">
    <source>
        <dbReference type="EMBL" id="OPB46881.1"/>
    </source>
</evidence>
<reference evidence="1 2" key="1">
    <citation type="submission" date="2016-04" db="EMBL/GenBank/DDBJ databases">
        <title>Multiple horizontal gene transfer events from other fungi enriched the ability of the initially mycotrophic fungus Trichoderma (Ascomycota) to feed on dead plant biomass.</title>
        <authorList>
            <person name="Atanasova L."/>
            <person name="Chenthamara K."/>
            <person name="Zhang J."/>
            <person name="Grujic M."/>
            <person name="Henrissat B."/>
            <person name="Kuo A."/>
            <person name="Aertz A."/>
            <person name="Salamov A."/>
            <person name="Lipzen A."/>
            <person name="Labutti K."/>
            <person name="Barry K."/>
            <person name="Miao Y."/>
            <person name="Rahimi M.J."/>
            <person name="Shen Q."/>
            <person name="Grigoriev I.V."/>
            <person name="Kubicek C.P."/>
            <person name="Druzhinina I.S."/>
        </authorList>
    </citation>
    <scope>NUCLEOTIDE SEQUENCE [LARGE SCALE GENOMIC DNA]</scope>
    <source>
        <strain evidence="1 2">NJAU 4742</strain>
    </source>
</reference>
<name>A0A1T3D0P4_9HYPO</name>
<dbReference type="Proteomes" id="UP000191004">
    <property type="component" value="Unassembled WGS sequence"/>
</dbReference>
<sequence>MPKRADLSHLETFIAPAPGILTSTAYPQRTSPPIIEIQLGLFLLEIDRLDHRLLSIDSRHWFACPSSTVGSDRPFTLSLLIGLLWHISYIFPT</sequence>
<dbReference type="AlphaFoldDB" id="A0A1T3D0P4"/>
<dbReference type="EMBL" id="LVVK01000002">
    <property type="protein sequence ID" value="OPB46881.1"/>
    <property type="molecule type" value="Genomic_DNA"/>
</dbReference>
<gene>
    <name evidence="1" type="ORF">A0O28_0070050</name>
</gene>
<keyword evidence="2" id="KW-1185">Reference proteome</keyword>
<protein>
    <submittedName>
        <fullName evidence="1">Uncharacterized protein</fullName>
    </submittedName>
</protein>
<evidence type="ECO:0000313" key="2">
    <source>
        <dbReference type="Proteomes" id="UP000191004"/>
    </source>
</evidence>
<comment type="caution">
    <text evidence="1">The sequence shown here is derived from an EMBL/GenBank/DDBJ whole genome shotgun (WGS) entry which is preliminary data.</text>
</comment>
<accession>A0A1T3D0P4</accession>
<organism evidence="1 2">
    <name type="scientific">Trichoderma guizhouense</name>
    <dbReference type="NCBI Taxonomy" id="1491466"/>
    <lineage>
        <taxon>Eukaryota</taxon>
        <taxon>Fungi</taxon>
        <taxon>Dikarya</taxon>
        <taxon>Ascomycota</taxon>
        <taxon>Pezizomycotina</taxon>
        <taxon>Sordariomycetes</taxon>
        <taxon>Hypocreomycetidae</taxon>
        <taxon>Hypocreales</taxon>
        <taxon>Hypocreaceae</taxon>
        <taxon>Trichoderma</taxon>
    </lineage>
</organism>
<proteinExistence type="predicted"/>